<dbReference type="RefSeq" id="WP_103080275.1">
    <property type="nucleotide sequence ID" value="NZ_NIOI01000001.1"/>
</dbReference>
<dbReference type="GO" id="GO:0004534">
    <property type="term" value="F:5'-3' RNA exonuclease activity"/>
    <property type="evidence" value="ECO:0007669"/>
    <property type="project" value="TreeGrafter"/>
</dbReference>
<dbReference type="GO" id="GO:0035312">
    <property type="term" value="F:5'-3' DNA exonuclease activity"/>
    <property type="evidence" value="ECO:0007669"/>
    <property type="project" value="TreeGrafter"/>
</dbReference>
<dbReference type="AlphaFoldDB" id="A0A2K2FL08"/>
<evidence type="ECO:0000259" key="1">
    <source>
        <dbReference type="SMART" id="SM00481"/>
    </source>
</evidence>
<evidence type="ECO:0000313" key="2">
    <source>
        <dbReference type="EMBL" id="PNU01146.1"/>
    </source>
</evidence>
<sequence>MRKWIPCELHTHTVNSDGELTLTELAKKARDMGFSCIALTDHNTISGHWERDKAQAESGIDIVRGLEWTTFYGHMVAMGIDKYVDWREIGPKDIDRGIANIHQAGGLAGVAHPFCMGSPMCTGCYWSYEIKDWSKVDYIEVWSEPFPSIEAKNIRAFRLWTDLLNQGYRLTAVSGRDWHGGDCGSDPVSVTYLGIEEDAKDMEKAVKEAIAGGRASLTMGPLLLMQAELEKDSSLYALGDIAYIKCRNQKAKVTVNIDYSVRKDKWSLDDADMSIALFGNVGKLCEGKISRERSEISFEVPLENLKWVRAELYGRMKNIDTMIAFTNPIYFEEGA</sequence>
<dbReference type="InterPro" id="IPR016195">
    <property type="entry name" value="Pol/histidinol_Pase-like"/>
</dbReference>
<dbReference type="InterPro" id="IPR052018">
    <property type="entry name" value="PHP_domain"/>
</dbReference>
<dbReference type="OrthoDB" id="9804333at2"/>
<dbReference type="SMART" id="SM00481">
    <property type="entry name" value="POLIIIAc"/>
    <property type="match status" value="1"/>
</dbReference>
<name>A0A2K2FL08_9CLOT</name>
<keyword evidence="3" id="KW-1185">Reference proteome</keyword>
<dbReference type="EMBL" id="NIOJ01000004">
    <property type="protein sequence ID" value="PNU01146.1"/>
    <property type="molecule type" value="Genomic_DNA"/>
</dbReference>
<dbReference type="PANTHER" id="PTHR42924:SF3">
    <property type="entry name" value="POLYMERASE_HISTIDINOL PHOSPHATASE N-TERMINAL DOMAIN-CONTAINING PROTEIN"/>
    <property type="match status" value="1"/>
</dbReference>
<dbReference type="PANTHER" id="PTHR42924">
    <property type="entry name" value="EXONUCLEASE"/>
    <property type="match status" value="1"/>
</dbReference>
<dbReference type="Proteomes" id="UP000236151">
    <property type="component" value="Unassembled WGS sequence"/>
</dbReference>
<dbReference type="SUPFAM" id="SSF89550">
    <property type="entry name" value="PHP domain-like"/>
    <property type="match status" value="1"/>
</dbReference>
<feature type="domain" description="Polymerase/histidinol phosphatase N-terminal" evidence="1">
    <location>
        <begin position="7"/>
        <end position="72"/>
    </location>
</feature>
<accession>A0A2K2FL08</accession>
<gene>
    <name evidence="2" type="ORF">CDQ84_02805</name>
</gene>
<dbReference type="KEGG" id="cthd:CDO33_05830"/>
<comment type="caution">
    <text evidence="2">The sequence shown here is derived from an EMBL/GenBank/DDBJ whole genome shotgun (WGS) entry which is preliminary data.</text>
</comment>
<dbReference type="NCBIfam" id="NF038032">
    <property type="entry name" value="CehA_McbA_metalo"/>
    <property type="match status" value="1"/>
</dbReference>
<dbReference type="InterPro" id="IPR003141">
    <property type="entry name" value="Pol/His_phosphatase_N"/>
</dbReference>
<dbReference type="InterPro" id="IPR004013">
    <property type="entry name" value="PHP_dom"/>
</dbReference>
<reference evidence="3" key="1">
    <citation type="submission" date="2017-06" db="EMBL/GenBank/DDBJ databases">
        <title>Investigating the central metabolism of Clostridium thermosuccinogenes.</title>
        <authorList>
            <person name="Koendjbiharie J.G."/>
            <person name="Van Kranenburg R."/>
            <person name="Vriesendorp B."/>
        </authorList>
    </citation>
    <scope>NUCLEOTIDE SEQUENCE [LARGE SCALE GENOMIC DNA]</scope>
    <source>
        <strain evidence="3">DSM 5806</strain>
    </source>
</reference>
<organism evidence="2 3">
    <name type="scientific">Clostridium thermosuccinogenes</name>
    <dbReference type="NCBI Taxonomy" id="84032"/>
    <lineage>
        <taxon>Bacteria</taxon>
        <taxon>Bacillati</taxon>
        <taxon>Bacillota</taxon>
        <taxon>Clostridia</taxon>
        <taxon>Eubacteriales</taxon>
        <taxon>Clostridiaceae</taxon>
        <taxon>Clostridium</taxon>
    </lineage>
</organism>
<dbReference type="Pfam" id="PF02811">
    <property type="entry name" value="PHP"/>
    <property type="match status" value="1"/>
</dbReference>
<proteinExistence type="predicted"/>
<dbReference type="Gene3D" id="3.20.20.140">
    <property type="entry name" value="Metal-dependent hydrolases"/>
    <property type="match status" value="1"/>
</dbReference>
<protein>
    <submittedName>
        <fullName evidence="2">Histidinol-phosphatase</fullName>
    </submittedName>
</protein>
<evidence type="ECO:0000313" key="3">
    <source>
        <dbReference type="Proteomes" id="UP000236151"/>
    </source>
</evidence>